<evidence type="ECO:0000313" key="2">
    <source>
        <dbReference type="Proteomes" id="UP000503349"/>
    </source>
</evidence>
<reference evidence="2" key="2">
    <citation type="submission" date="2019-02" db="EMBL/GenBank/DDBJ databases">
        <title>Opniocepnalus argus Var Kimnra genome.</title>
        <authorList>
            <person name="Zhou C."/>
            <person name="Xiao S."/>
        </authorList>
    </citation>
    <scope>NUCLEOTIDE SEQUENCE [LARGE SCALE GENOMIC DNA]</scope>
</reference>
<reference evidence="1 2" key="1">
    <citation type="submission" date="2019-02" db="EMBL/GenBank/DDBJ databases">
        <title>Opniocepnalus argus genome.</title>
        <authorList>
            <person name="Zhou C."/>
            <person name="Xiao S."/>
        </authorList>
    </citation>
    <scope>NUCLEOTIDE SEQUENCE [LARGE SCALE GENOMIC DNA]</scope>
    <source>
        <strain evidence="1">OARG1902GOOAL</strain>
        <tissue evidence="1">Muscle</tissue>
    </source>
</reference>
<proteinExistence type="predicted"/>
<dbReference type="Proteomes" id="UP000503349">
    <property type="component" value="Chromosome 19"/>
</dbReference>
<evidence type="ECO:0000313" key="1">
    <source>
        <dbReference type="EMBL" id="KAF3703852.1"/>
    </source>
</evidence>
<sequence length="58" mass="6355">MYKLVLVVAVGVDMKVSCCLKPVDDQICVALQLSMKTRETSASVTTGTRRTCSLKTFK</sequence>
<dbReference type="EMBL" id="CM015730">
    <property type="protein sequence ID" value="KAF3703852.1"/>
    <property type="molecule type" value="Genomic_DNA"/>
</dbReference>
<name>A0A6G1QMP7_CHAAH</name>
<dbReference type="AlphaFoldDB" id="A0A6G1QMP7"/>
<accession>A0A6G1QMP7</accession>
<gene>
    <name evidence="1" type="ORF">EXN66_Car019540</name>
</gene>
<organism evidence="1 2">
    <name type="scientific">Channa argus</name>
    <name type="common">Northern snakehead</name>
    <name type="synonym">Ophicephalus argus</name>
    <dbReference type="NCBI Taxonomy" id="215402"/>
    <lineage>
        <taxon>Eukaryota</taxon>
        <taxon>Metazoa</taxon>
        <taxon>Chordata</taxon>
        <taxon>Craniata</taxon>
        <taxon>Vertebrata</taxon>
        <taxon>Euteleostomi</taxon>
        <taxon>Actinopterygii</taxon>
        <taxon>Neopterygii</taxon>
        <taxon>Teleostei</taxon>
        <taxon>Neoteleostei</taxon>
        <taxon>Acanthomorphata</taxon>
        <taxon>Anabantaria</taxon>
        <taxon>Anabantiformes</taxon>
        <taxon>Channoidei</taxon>
        <taxon>Channidae</taxon>
        <taxon>Channa</taxon>
    </lineage>
</organism>
<protein>
    <submittedName>
        <fullName evidence="1">Uncharacterized protein</fullName>
    </submittedName>
</protein>
<keyword evidence="2" id="KW-1185">Reference proteome</keyword>